<sequence>MHQKPTSAISPVTGANISGGIRSKATFPDQPAIFDIAASECAAMSTAFPFEAQVAIGNKLGAALMEAADSCATDMGRDDAKKAAAVQRKQPKKVGGNNGNDNNGWEMVDDGNADEDWELI</sequence>
<proteinExistence type="predicted"/>
<evidence type="ECO:0000313" key="2">
    <source>
        <dbReference type="EMBL" id="KAK4550873.1"/>
    </source>
</evidence>
<feature type="compositionally biased region" description="Polar residues" evidence="1">
    <location>
        <begin position="1"/>
        <end position="16"/>
    </location>
</feature>
<evidence type="ECO:0000256" key="1">
    <source>
        <dbReference type="SAM" id="MobiDB-lite"/>
    </source>
</evidence>
<feature type="region of interest" description="Disordered" evidence="1">
    <location>
        <begin position="81"/>
        <end position="120"/>
    </location>
</feature>
<feature type="region of interest" description="Disordered" evidence="1">
    <location>
        <begin position="1"/>
        <end position="23"/>
    </location>
</feature>
<protein>
    <submittedName>
        <fullName evidence="2">Uncharacterized protein</fullName>
    </submittedName>
</protein>
<feature type="compositionally biased region" description="Acidic residues" evidence="1">
    <location>
        <begin position="107"/>
        <end position="120"/>
    </location>
</feature>
<reference evidence="2 3" key="1">
    <citation type="submission" date="2021-11" db="EMBL/GenBank/DDBJ databases">
        <title>Black yeast isolated from Biological Soil Crust.</title>
        <authorList>
            <person name="Kurbessoian T."/>
        </authorList>
    </citation>
    <scope>NUCLEOTIDE SEQUENCE [LARGE SCALE GENOMIC DNA]</scope>
    <source>
        <strain evidence="2 3">CCFEE 5522</strain>
    </source>
</reference>
<dbReference type="EMBL" id="JAVFHQ010000001">
    <property type="protein sequence ID" value="KAK4550873.1"/>
    <property type="molecule type" value="Genomic_DNA"/>
</dbReference>
<dbReference type="AlphaFoldDB" id="A0AAV9JYK6"/>
<gene>
    <name evidence="2" type="ORF">LTR36_000453</name>
</gene>
<dbReference type="Proteomes" id="UP001324427">
    <property type="component" value="Unassembled WGS sequence"/>
</dbReference>
<organism evidence="2 3">
    <name type="scientific">Oleoguttula mirabilis</name>
    <dbReference type="NCBI Taxonomy" id="1507867"/>
    <lineage>
        <taxon>Eukaryota</taxon>
        <taxon>Fungi</taxon>
        <taxon>Dikarya</taxon>
        <taxon>Ascomycota</taxon>
        <taxon>Pezizomycotina</taxon>
        <taxon>Dothideomycetes</taxon>
        <taxon>Dothideomycetidae</taxon>
        <taxon>Mycosphaerellales</taxon>
        <taxon>Teratosphaeriaceae</taxon>
        <taxon>Oleoguttula</taxon>
    </lineage>
</organism>
<comment type="caution">
    <text evidence="2">The sequence shown here is derived from an EMBL/GenBank/DDBJ whole genome shotgun (WGS) entry which is preliminary data.</text>
</comment>
<keyword evidence="3" id="KW-1185">Reference proteome</keyword>
<name>A0AAV9JYK6_9PEZI</name>
<accession>A0AAV9JYK6</accession>
<evidence type="ECO:0000313" key="3">
    <source>
        <dbReference type="Proteomes" id="UP001324427"/>
    </source>
</evidence>